<dbReference type="Pfam" id="PF08030">
    <property type="entry name" value="NAD_binding_6"/>
    <property type="match status" value="1"/>
</dbReference>
<feature type="transmembrane region" description="Helical" evidence="6">
    <location>
        <begin position="546"/>
        <end position="570"/>
    </location>
</feature>
<keyword evidence="2 6" id="KW-0812">Transmembrane</keyword>
<evidence type="ECO:0000256" key="6">
    <source>
        <dbReference type="SAM" id="Phobius"/>
    </source>
</evidence>
<dbReference type="GO" id="GO:0016491">
    <property type="term" value="F:oxidoreductase activity"/>
    <property type="evidence" value="ECO:0007669"/>
    <property type="project" value="UniProtKB-KW"/>
</dbReference>
<dbReference type="GO" id="GO:0005886">
    <property type="term" value="C:plasma membrane"/>
    <property type="evidence" value="ECO:0007669"/>
    <property type="project" value="TreeGrafter"/>
</dbReference>
<dbReference type="Pfam" id="PF08022">
    <property type="entry name" value="FAD_binding_8"/>
    <property type="match status" value="1"/>
</dbReference>
<protein>
    <submittedName>
        <fullName evidence="8">NAD(P)H depended oxidase</fullName>
    </submittedName>
</protein>
<dbReference type="SFLD" id="SFLDG01169">
    <property type="entry name" value="NADPH_oxidase_subgroup_(NOX)"/>
    <property type="match status" value="1"/>
</dbReference>
<keyword evidence="3 6" id="KW-1133">Transmembrane helix</keyword>
<dbReference type="InterPro" id="IPR013130">
    <property type="entry name" value="Fe3_Rdtase_TM_dom"/>
</dbReference>
<name>A0A6M8PSK0_9FLOR</name>
<dbReference type="InterPro" id="IPR039261">
    <property type="entry name" value="FNR_nucleotide-bd"/>
</dbReference>
<sequence length="813" mass="93123">MAKQKSLFTLLSATLESHLSTHAFQLLALIIYALANALMFVWGAHDEFHHHTNANNLRWYICIARGAGYTLNLNTALVILLAARLFATYLRETPLQHILPLDKSFPAFHIVVAYTIAAAVVIHASFHLAWLVAYDMWETGMWGFTMSAATGVVLLVVFIVMFISAMPKYRKKHFRIFYLIHSVGALLFFGLLVFHGMYNRVPETYKWIAAPLIIYTIDRVLRRYKISTAELELTGEHSSLKGSDILELRVPKPFDYQAGQYAEVCVKSINSEWHPFTIASSPHEDSMCFYIKALGDWTTNLRDAFEARVENDLYEPLKVQIRGPFGAPAQHVSGYCRVVLISGGVGSTPFAAICKHLHHLNKSENHSKALESHASSKRMSQVQWRIRDAISILFDVSLDDSRNDEAANQQRRQQLADMLNMSPKGDVHNVSFKRTQSKRSDDFDSVEDSKQMNFSLCRHDSKSSFNLDDCSDAIRYYNRPSFQFFSLSTRHVINLYEYRTRLLAFLHTTRFTFALLLTLVARIVILCIVSIFNLGHIGLYNSHIDATWVIATNSILGLILGVALLTTILLEISFMRMRFFYRVWRCVDFFIFLPITFLCNISNFASWNGHAQPKFLIFLDLIIVLPIMLLLLCHRMYRSVGSRNLLDDTAECRQGCKCNKTIPDVDFVWTTPRDSDDEWLRNELYPLATGTELRLHRYVTRENMADLEDPERFITTANAGRPQWDEIFAQIAEQTPSHSKIGVFFCGPHPMGAAVQKSMRKVEVMSNLRGSYLRKTESAVLVDDLILRDEGEVKLLREYGCNIRFVFREENFS</sequence>
<evidence type="ECO:0000256" key="3">
    <source>
        <dbReference type="ARBA" id="ARBA00022989"/>
    </source>
</evidence>
<feature type="transmembrane region" description="Helical" evidence="6">
    <location>
        <begin position="26"/>
        <end position="45"/>
    </location>
</feature>
<dbReference type="Pfam" id="PF01794">
    <property type="entry name" value="Ferric_reduct"/>
    <property type="match status" value="1"/>
</dbReference>
<dbReference type="CDD" id="cd06186">
    <property type="entry name" value="NOX_Duox_like_FAD_NADP"/>
    <property type="match status" value="1"/>
</dbReference>
<feature type="transmembrane region" description="Helical" evidence="6">
    <location>
        <begin position="511"/>
        <end position="534"/>
    </location>
</feature>
<keyword evidence="4" id="KW-0560">Oxidoreductase</keyword>
<feature type="transmembrane region" description="Helical" evidence="6">
    <location>
        <begin position="582"/>
        <end position="603"/>
    </location>
</feature>
<feature type="transmembrane region" description="Helical" evidence="6">
    <location>
        <begin position="615"/>
        <end position="633"/>
    </location>
</feature>
<dbReference type="PROSITE" id="PS51384">
    <property type="entry name" value="FAD_FR"/>
    <property type="match status" value="1"/>
</dbReference>
<organism evidence="8">
    <name type="scientific">Asparagopsis taxiformis</name>
    <dbReference type="NCBI Taxonomy" id="260499"/>
    <lineage>
        <taxon>Eukaryota</taxon>
        <taxon>Rhodophyta</taxon>
        <taxon>Florideophyceae</taxon>
        <taxon>Rhodymeniophycidae</taxon>
        <taxon>Bonnemaisoniales</taxon>
        <taxon>Bonnemaisoniaceae</taxon>
        <taxon>Asparagopsis</taxon>
    </lineage>
</organism>
<feature type="domain" description="FAD-binding FR-type" evidence="7">
    <location>
        <begin position="219"/>
        <end position="331"/>
    </location>
</feature>
<dbReference type="PANTHER" id="PTHR11972">
    <property type="entry name" value="NADPH OXIDASE"/>
    <property type="match status" value="1"/>
</dbReference>
<dbReference type="InterPro" id="IPR050369">
    <property type="entry name" value="RBOH/FRE"/>
</dbReference>
<evidence type="ECO:0000256" key="2">
    <source>
        <dbReference type="ARBA" id="ARBA00022692"/>
    </source>
</evidence>
<dbReference type="Gene3D" id="2.40.30.10">
    <property type="entry name" value="Translation factors"/>
    <property type="match status" value="1"/>
</dbReference>
<dbReference type="InterPro" id="IPR013112">
    <property type="entry name" value="FAD-bd_8"/>
</dbReference>
<dbReference type="InterPro" id="IPR017938">
    <property type="entry name" value="Riboflavin_synthase-like_b-brl"/>
</dbReference>
<reference evidence="8" key="1">
    <citation type="journal article" date="2020" name="ACS Chem. Biol.">
        <title>Genetic and biochemical reconstitution of bromoform biosynthesis in Asparagopsis lends insights into seaweed ROS enzymology.</title>
        <authorList>
            <person name="Thapa H.R."/>
            <person name="Lin Z."/>
            <person name="Yi D."/>
            <person name="Smith J.E."/>
            <person name="Schmidt E.W."/>
            <person name="Agarwal V."/>
        </authorList>
    </citation>
    <scope>NUCLEOTIDE SEQUENCE</scope>
</reference>
<evidence type="ECO:0000313" key="8">
    <source>
        <dbReference type="EMBL" id="QKI80103.1"/>
    </source>
</evidence>
<dbReference type="EMBL" id="MN893468">
    <property type="protein sequence ID" value="QKI80103.1"/>
    <property type="molecule type" value="Genomic_DNA"/>
</dbReference>
<feature type="transmembrane region" description="Helical" evidence="6">
    <location>
        <begin position="107"/>
        <end position="130"/>
    </location>
</feature>
<dbReference type="PANTHER" id="PTHR11972:SF153">
    <property type="entry name" value="SUPEROXIDE-GENERATING NADPH OXIDASE HEAVY CHAIN SUBUNIT A"/>
    <property type="match status" value="1"/>
</dbReference>
<feature type="transmembrane region" description="Helical" evidence="6">
    <location>
        <begin position="142"/>
        <end position="164"/>
    </location>
</feature>
<evidence type="ECO:0000259" key="7">
    <source>
        <dbReference type="PROSITE" id="PS51384"/>
    </source>
</evidence>
<dbReference type="SUPFAM" id="SSF63380">
    <property type="entry name" value="Riboflavin synthase domain-like"/>
    <property type="match status" value="1"/>
</dbReference>
<keyword evidence="5 6" id="KW-0472">Membrane</keyword>
<dbReference type="SUPFAM" id="SSF52343">
    <property type="entry name" value="Ferredoxin reductase-like, C-terminal NADP-linked domain"/>
    <property type="match status" value="2"/>
</dbReference>
<comment type="subcellular location">
    <subcellularLocation>
        <location evidence="1">Membrane</location>
        <topology evidence="1">Multi-pass membrane protein</topology>
    </subcellularLocation>
</comment>
<dbReference type="InterPro" id="IPR017927">
    <property type="entry name" value="FAD-bd_FR_type"/>
</dbReference>
<evidence type="ECO:0000256" key="1">
    <source>
        <dbReference type="ARBA" id="ARBA00004141"/>
    </source>
</evidence>
<dbReference type="InterPro" id="IPR013121">
    <property type="entry name" value="Fe_red_NAD-bd_6"/>
</dbReference>
<feature type="transmembrane region" description="Helical" evidence="6">
    <location>
        <begin position="176"/>
        <end position="198"/>
    </location>
</feature>
<gene>
    <name evidence="8" type="primary">bbl2</name>
</gene>
<dbReference type="Gene3D" id="3.40.50.80">
    <property type="entry name" value="Nucleotide-binding domain of ferredoxin-NADP reductase (FNR) module"/>
    <property type="match status" value="2"/>
</dbReference>
<dbReference type="AlphaFoldDB" id="A0A6M8PSK0"/>
<accession>A0A6M8PSK0</accession>
<feature type="transmembrane region" description="Helical" evidence="6">
    <location>
        <begin position="57"/>
        <end position="86"/>
    </location>
</feature>
<proteinExistence type="predicted"/>
<evidence type="ECO:0000256" key="4">
    <source>
        <dbReference type="ARBA" id="ARBA00023002"/>
    </source>
</evidence>
<evidence type="ECO:0000256" key="5">
    <source>
        <dbReference type="ARBA" id="ARBA00023136"/>
    </source>
</evidence>